<feature type="transmembrane region" description="Helical" evidence="6">
    <location>
        <begin position="232"/>
        <end position="253"/>
    </location>
</feature>
<keyword evidence="6" id="KW-0472">Membrane</keyword>
<accession>A3VBU5</accession>
<comment type="caution">
    <text evidence="8">The sequence shown here is derived from an EMBL/GenBank/DDBJ whole genome shotgun (WGS) entry which is preliminary data.</text>
</comment>
<evidence type="ECO:0000256" key="6">
    <source>
        <dbReference type="SAM" id="Phobius"/>
    </source>
</evidence>
<evidence type="ECO:0000313" key="9">
    <source>
        <dbReference type="Proteomes" id="UP000002931"/>
    </source>
</evidence>
<keyword evidence="6" id="KW-0812">Transmembrane</keyword>
<dbReference type="Gene3D" id="3.30.565.10">
    <property type="entry name" value="Histidine kinase-like ATPase, C-terminal domain"/>
    <property type="match status" value="1"/>
</dbReference>
<organism evidence="8 9">
    <name type="scientific">Maritimibacter alkaliphilus HTCC2654</name>
    <dbReference type="NCBI Taxonomy" id="314271"/>
    <lineage>
        <taxon>Bacteria</taxon>
        <taxon>Pseudomonadati</taxon>
        <taxon>Pseudomonadota</taxon>
        <taxon>Alphaproteobacteria</taxon>
        <taxon>Rhodobacterales</taxon>
        <taxon>Roseobacteraceae</taxon>
        <taxon>Maritimibacter</taxon>
    </lineage>
</organism>
<feature type="transmembrane region" description="Helical" evidence="6">
    <location>
        <begin position="385"/>
        <end position="402"/>
    </location>
</feature>
<keyword evidence="9" id="KW-1185">Reference proteome</keyword>
<dbReference type="GO" id="GO:0000160">
    <property type="term" value="P:phosphorelay signal transduction system"/>
    <property type="evidence" value="ECO:0007669"/>
    <property type="project" value="UniProtKB-KW"/>
</dbReference>
<keyword evidence="4 8" id="KW-0418">Kinase</keyword>
<feature type="transmembrane region" description="Helical" evidence="6">
    <location>
        <begin position="292"/>
        <end position="314"/>
    </location>
</feature>
<keyword evidence="3" id="KW-0808">Transferase</keyword>
<feature type="transmembrane region" description="Helical" evidence="6">
    <location>
        <begin position="326"/>
        <end position="344"/>
    </location>
</feature>
<comment type="catalytic activity">
    <reaction evidence="1">
        <text>ATP + protein L-histidine = ADP + protein N-phospho-L-histidine.</text>
        <dbReference type="EC" id="2.7.13.3"/>
    </reaction>
</comment>
<evidence type="ECO:0000259" key="7">
    <source>
        <dbReference type="SMART" id="SM00387"/>
    </source>
</evidence>
<evidence type="ECO:0000256" key="1">
    <source>
        <dbReference type="ARBA" id="ARBA00000085"/>
    </source>
</evidence>
<reference evidence="8 9" key="1">
    <citation type="journal article" date="2010" name="J. Bacteriol.">
        <title>Genome sequences of Pelagibaca bermudensis HTCC2601T and Maritimibacter alkaliphilus HTCC2654T, the type strains of two marine Roseobacter genera.</title>
        <authorList>
            <person name="Thrash J.C."/>
            <person name="Cho J.C."/>
            <person name="Ferriera S."/>
            <person name="Johnson J."/>
            <person name="Vergin K.L."/>
            <person name="Giovannoni S.J."/>
        </authorList>
    </citation>
    <scope>NUCLEOTIDE SEQUENCE [LARGE SCALE GENOMIC DNA]</scope>
    <source>
        <strain evidence="8 9">HTCC2654</strain>
    </source>
</reference>
<protein>
    <recommendedName>
        <fullName evidence="2">histidine kinase</fullName>
        <ecNumber evidence="2">2.7.13.3</ecNumber>
    </recommendedName>
</protein>
<dbReference type="eggNOG" id="COG4585">
    <property type="taxonomic scope" value="Bacteria"/>
</dbReference>
<evidence type="ECO:0000313" key="8">
    <source>
        <dbReference type="EMBL" id="EAQ14428.1"/>
    </source>
</evidence>
<feature type="transmembrane region" description="Helical" evidence="6">
    <location>
        <begin position="138"/>
        <end position="161"/>
    </location>
</feature>
<keyword evidence="5" id="KW-0902">Two-component regulatory system</keyword>
<dbReference type="InterPro" id="IPR036890">
    <property type="entry name" value="HATPase_C_sf"/>
</dbReference>
<dbReference type="Pfam" id="PF02518">
    <property type="entry name" value="HATPase_c"/>
    <property type="match status" value="1"/>
</dbReference>
<keyword evidence="6" id="KW-1133">Transmembrane helix</keyword>
<evidence type="ECO:0000256" key="5">
    <source>
        <dbReference type="ARBA" id="ARBA00023012"/>
    </source>
</evidence>
<dbReference type="EC" id="2.7.13.3" evidence="2"/>
<evidence type="ECO:0000256" key="2">
    <source>
        <dbReference type="ARBA" id="ARBA00012438"/>
    </source>
</evidence>
<dbReference type="SMART" id="SM00387">
    <property type="entry name" value="HATPase_c"/>
    <property type="match status" value="1"/>
</dbReference>
<dbReference type="PANTHER" id="PTHR24421">
    <property type="entry name" value="NITRATE/NITRITE SENSOR PROTEIN NARX-RELATED"/>
    <property type="match status" value="1"/>
</dbReference>
<evidence type="ECO:0000256" key="3">
    <source>
        <dbReference type="ARBA" id="ARBA00022679"/>
    </source>
</evidence>
<sequence>MRIFLAVGLFGLALVVAAVVLATRQPWLGLDLRLDDTGQAVLIEKSEGPAVLISEWYRLEGVEGEDGVRVPVGPTTIIEEPDQLSDFDTLDLFRAEQDGIARAMRSDLVTLHLAAPGDVTREVTVTPRPHRPISDLPAMFWVQVFVGLSGILIGGWIWSLAPGRRPQAFLMLTGVGLALSSTAAAIYSTRELALPASYFQVLGPLNLTGSLTFGAGVIGLFLSYPAQIGPRWLALVQVGVIAAWLVGAFTRVIPDYTFAYQLPIATAMLVLVLLVALQFRRARKAKDLPARAALRLFGLSVLIGAGSFVGLVTVPQLLGLEAQVSQGYAFTLFLICYLGLALAVRRHRIFNLDQWAFRILFFAVGALFLVCLDAALIYGLSLERAPALGIALFTVAFFYLPFREAVSRRFARWRGQTTVEAFFRDVSTVALTKDPQEQALRWDELLQAMFQPLFIETGPNVTEHAELAGEGVFLVLPAVAPLPSRQLKWAAGGRRLFSDSDVQKAEELVDILSQLIESRKAYETGAAEERSRIARDIHDNIGIQLLGALHSQDPKRKDVLIRETLADLREIIDNQTGPGLDLGNLIADLRLELSEVLEAAGLSVNWPLGANLTGYNLSPRIAHALRSVLRECVNNAIRHAGAREVGVGFDVQKGHVRITVTDDGRGFDPNADVFGQGVQNMLVRVSALGGHLKVSPAAPGTDRPGTHILVDLPLMRGAIDDDDGMMEAAQ</sequence>
<feature type="domain" description="Histidine kinase/HSP90-like ATPase" evidence="7">
    <location>
        <begin position="620"/>
        <end position="716"/>
    </location>
</feature>
<dbReference type="GO" id="GO:0004673">
    <property type="term" value="F:protein histidine kinase activity"/>
    <property type="evidence" value="ECO:0007669"/>
    <property type="project" value="UniProtKB-EC"/>
</dbReference>
<name>A3VBU5_9RHOB</name>
<feature type="transmembrane region" description="Helical" evidence="6">
    <location>
        <begin position="168"/>
        <end position="187"/>
    </location>
</feature>
<feature type="transmembrane region" description="Helical" evidence="6">
    <location>
        <begin position="207"/>
        <end position="225"/>
    </location>
</feature>
<dbReference type="InterPro" id="IPR050482">
    <property type="entry name" value="Sensor_HK_TwoCompSys"/>
</dbReference>
<dbReference type="CDD" id="cd16917">
    <property type="entry name" value="HATPase_UhpB-NarQ-NarX-like"/>
    <property type="match status" value="1"/>
</dbReference>
<gene>
    <name evidence="8" type="ORF">RB2654_17201</name>
</gene>
<proteinExistence type="predicted"/>
<dbReference type="InterPro" id="IPR003594">
    <property type="entry name" value="HATPase_dom"/>
</dbReference>
<dbReference type="SUPFAM" id="SSF55874">
    <property type="entry name" value="ATPase domain of HSP90 chaperone/DNA topoisomerase II/histidine kinase"/>
    <property type="match status" value="1"/>
</dbReference>
<dbReference type="EMBL" id="AAMT01000002">
    <property type="protein sequence ID" value="EAQ14428.1"/>
    <property type="molecule type" value="Genomic_DNA"/>
</dbReference>
<feature type="transmembrane region" description="Helical" evidence="6">
    <location>
        <begin position="356"/>
        <end position="379"/>
    </location>
</feature>
<dbReference type="HOGENOM" id="CLU_023574_0_0_5"/>
<dbReference type="PANTHER" id="PTHR24421:SF10">
    <property type="entry name" value="NITRATE_NITRITE SENSOR PROTEIN NARQ"/>
    <property type="match status" value="1"/>
</dbReference>
<dbReference type="AlphaFoldDB" id="A3VBU5"/>
<dbReference type="Proteomes" id="UP000002931">
    <property type="component" value="Unassembled WGS sequence"/>
</dbReference>
<dbReference type="STRING" id="314271.RB2654_17201"/>
<evidence type="ECO:0000256" key="4">
    <source>
        <dbReference type="ARBA" id="ARBA00022777"/>
    </source>
</evidence>
<feature type="transmembrane region" description="Helical" evidence="6">
    <location>
        <begin position="259"/>
        <end position="280"/>
    </location>
</feature>